<evidence type="ECO:0000313" key="13">
    <source>
        <dbReference type="Proteomes" id="UP001169764"/>
    </source>
</evidence>
<keyword evidence="7 10" id="KW-0472">Membrane</keyword>
<dbReference type="EMBL" id="JAUOTP010000008">
    <property type="protein sequence ID" value="MDO6416060.1"/>
    <property type="molecule type" value="Genomic_DNA"/>
</dbReference>
<dbReference type="PANTHER" id="PTHR30576">
    <property type="entry name" value="COLANIC BIOSYNTHESIS UDP-GLUCOSE LIPID CARRIER TRANSFERASE"/>
    <property type="match status" value="1"/>
</dbReference>
<keyword evidence="4 12" id="KW-0808">Transferase</keyword>
<accession>A0ABT8YCH7</accession>
<gene>
    <name evidence="12" type="ORF">Q4F19_16850</name>
</gene>
<protein>
    <submittedName>
        <fullName evidence="12">Sugar transferase</fullName>
    </submittedName>
</protein>
<proteinExistence type="inferred from homology"/>
<dbReference type="Proteomes" id="UP001169764">
    <property type="component" value="Unassembled WGS sequence"/>
</dbReference>
<evidence type="ECO:0000256" key="3">
    <source>
        <dbReference type="ARBA" id="ARBA00022475"/>
    </source>
</evidence>
<dbReference type="PANTHER" id="PTHR30576:SF4">
    <property type="entry name" value="UNDECAPRENYL-PHOSPHATE GALACTOSE PHOSPHOTRANSFERASE"/>
    <property type="match status" value="1"/>
</dbReference>
<feature type="domain" description="Bacterial sugar transferase" evidence="11">
    <location>
        <begin position="37"/>
        <end position="227"/>
    </location>
</feature>
<evidence type="ECO:0000256" key="10">
    <source>
        <dbReference type="SAM" id="Phobius"/>
    </source>
</evidence>
<evidence type="ECO:0000313" key="12">
    <source>
        <dbReference type="EMBL" id="MDO6416060.1"/>
    </source>
</evidence>
<evidence type="ECO:0000256" key="2">
    <source>
        <dbReference type="ARBA" id="ARBA00006464"/>
    </source>
</evidence>
<evidence type="ECO:0000256" key="8">
    <source>
        <dbReference type="ARBA" id="ARBA00023169"/>
    </source>
</evidence>
<reference evidence="12" key="1">
    <citation type="submission" date="2023-07" db="EMBL/GenBank/DDBJ databases">
        <authorList>
            <person name="Kim M."/>
        </authorList>
    </citation>
    <scope>NUCLEOTIDE SEQUENCE</scope>
    <source>
        <strain evidence="12">BIUV-7</strain>
    </source>
</reference>
<dbReference type="Pfam" id="PF02397">
    <property type="entry name" value="Bac_transf"/>
    <property type="match status" value="1"/>
</dbReference>
<organism evidence="12 13">
    <name type="scientific">Sphingomonas natans</name>
    <dbReference type="NCBI Taxonomy" id="3063330"/>
    <lineage>
        <taxon>Bacteria</taxon>
        <taxon>Pseudomonadati</taxon>
        <taxon>Pseudomonadota</taxon>
        <taxon>Alphaproteobacteria</taxon>
        <taxon>Sphingomonadales</taxon>
        <taxon>Sphingomonadaceae</taxon>
        <taxon>Sphingomonas</taxon>
    </lineage>
</organism>
<evidence type="ECO:0000256" key="1">
    <source>
        <dbReference type="ARBA" id="ARBA00004236"/>
    </source>
</evidence>
<comment type="caution">
    <text evidence="12">The sequence shown here is derived from an EMBL/GenBank/DDBJ whole genome shotgun (WGS) entry which is preliminary data.</text>
</comment>
<comment type="subcellular location">
    <subcellularLocation>
        <location evidence="1">Cell membrane</location>
    </subcellularLocation>
</comment>
<evidence type="ECO:0000256" key="5">
    <source>
        <dbReference type="ARBA" id="ARBA00022692"/>
    </source>
</evidence>
<keyword evidence="8" id="KW-0270">Exopolysaccharide synthesis</keyword>
<dbReference type="InterPro" id="IPR003362">
    <property type="entry name" value="Bact_transf"/>
</dbReference>
<evidence type="ECO:0000259" key="11">
    <source>
        <dbReference type="Pfam" id="PF02397"/>
    </source>
</evidence>
<name>A0ABT8YCH7_9SPHN</name>
<keyword evidence="13" id="KW-1185">Reference proteome</keyword>
<evidence type="ECO:0000256" key="7">
    <source>
        <dbReference type="ARBA" id="ARBA00023136"/>
    </source>
</evidence>
<keyword evidence="5 10" id="KW-0812">Transmembrane</keyword>
<evidence type="ECO:0000256" key="4">
    <source>
        <dbReference type="ARBA" id="ARBA00022679"/>
    </source>
</evidence>
<dbReference type="GO" id="GO:0016740">
    <property type="term" value="F:transferase activity"/>
    <property type="evidence" value="ECO:0007669"/>
    <property type="project" value="UniProtKB-KW"/>
</dbReference>
<keyword evidence="3" id="KW-1003">Cell membrane</keyword>
<keyword evidence="6 10" id="KW-1133">Transmembrane helix</keyword>
<evidence type="ECO:0000256" key="6">
    <source>
        <dbReference type="ARBA" id="ARBA00022989"/>
    </source>
</evidence>
<comment type="similarity">
    <text evidence="2">Belongs to the bacterial sugar transferase family.</text>
</comment>
<feature type="transmembrane region" description="Helical" evidence="10">
    <location>
        <begin position="41"/>
        <end position="65"/>
    </location>
</feature>
<feature type="region of interest" description="Disordered" evidence="9">
    <location>
        <begin position="1"/>
        <end position="26"/>
    </location>
</feature>
<evidence type="ECO:0000256" key="9">
    <source>
        <dbReference type="SAM" id="MobiDB-lite"/>
    </source>
</evidence>
<sequence length="233" mass="26069">MGKMSSLAYQGAAPNAGRGAPHEQKRRGRSVDLLATRIFDILVSFALLVFLAPLMMVVTAIILVTNPGPIIFGHKRLGRDGRAFHCLKFRSMVTDSQERLANLLATDACARQEWERDHKLKNDPRITPIGAFLRKSSLDELPQLFNVLRGDMSLVGPRPIVLDEVRRYGRYFSHYTQVRPGITGLWQVSGRSGTTYRRRVAMDVAYSRSRSLGLNVKILFMTVPSVLLARGSC</sequence>